<feature type="domain" description="ABC transporter" evidence="10">
    <location>
        <begin position="361"/>
        <end position="600"/>
    </location>
</feature>
<dbReference type="EMBL" id="SMAR01000010">
    <property type="protein sequence ID" value="TCT40182.1"/>
    <property type="molecule type" value="Genomic_DNA"/>
</dbReference>
<dbReference type="GO" id="GO:0005524">
    <property type="term" value="F:ATP binding"/>
    <property type="evidence" value="ECO:0007669"/>
    <property type="project" value="UniProtKB-KW"/>
</dbReference>
<protein>
    <submittedName>
        <fullName evidence="12">ATP-binding cassette subfamily B multidrug efflux pump</fullName>
    </submittedName>
</protein>
<dbReference type="SUPFAM" id="SSF52540">
    <property type="entry name" value="P-loop containing nucleoside triphosphate hydrolases"/>
    <property type="match status" value="1"/>
</dbReference>
<dbReference type="GO" id="GO:0016887">
    <property type="term" value="F:ATP hydrolysis activity"/>
    <property type="evidence" value="ECO:0007669"/>
    <property type="project" value="InterPro"/>
</dbReference>
<comment type="function">
    <text evidence="8">Part of an ABC transporter complex. Transmembrane domains (TMD) form a pore in the inner membrane and the ATP-binding domain (NBD) is responsible for energy generation.</text>
</comment>
<feature type="transmembrane region" description="Helical" evidence="9">
    <location>
        <begin position="159"/>
        <end position="178"/>
    </location>
</feature>
<dbReference type="InterPro" id="IPR039421">
    <property type="entry name" value="Type_1_exporter"/>
</dbReference>
<dbReference type="GO" id="GO:0015421">
    <property type="term" value="F:ABC-type oligopeptide transporter activity"/>
    <property type="evidence" value="ECO:0007669"/>
    <property type="project" value="TreeGrafter"/>
</dbReference>
<gene>
    <name evidence="12" type="ORF">EDC90_101034</name>
</gene>
<organism evidence="12 13">
    <name type="scientific">Martelella mediterranea</name>
    <dbReference type="NCBI Taxonomy" id="293089"/>
    <lineage>
        <taxon>Bacteria</taxon>
        <taxon>Pseudomonadati</taxon>
        <taxon>Pseudomonadota</taxon>
        <taxon>Alphaproteobacteria</taxon>
        <taxon>Hyphomicrobiales</taxon>
        <taxon>Aurantimonadaceae</taxon>
        <taxon>Martelella</taxon>
    </lineage>
</organism>
<dbReference type="AlphaFoldDB" id="A0A4R3NUY1"/>
<accession>A0A4R3NUY1</accession>
<dbReference type="FunFam" id="3.40.50.300:FF:000218">
    <property type="entry name" value="Multidrug ABC transporter ATP-binding protein"/>
    <property type="match status" value="1"/>
</dbReference>
<dbReference type="PROSITE" id="PS50893">
    <property type="entry name" value="ABC_TRANSPORTER_2"/>
    <property type="match status" value="1"/>
</dbReference>
<dbReference type="SMART" id="SM00382">
    <property type="entry name" value="AAA"/>
    <property type="match status" value="1"/>
</dbReference>
<evidence type="ECO:0000256" key="8">
    <source>
        <dbReference type="ARBA" id="ARBA00024725"/>
    </source>
</evidence>
<feature type="transmembrane region" description="Helical" evidence="9">
    <location>
        <begin position="184"/>
        <end position="203"/>
    </location>
</feature>
<dbReference type="FunFam" id="1.20.1560.10:FF:000070">
    <property type="entry name" value="Multidrug ABC transporter ATP-binding protein"/>
    <property type="match status" value="1"/>
</dbReference>
<evidence type="ECO:0000256" key="1">
    <source>
        <dbReference type="ARBA" id="ARBA00004651"/>
    </source>
</evidence>
<dbReference type="InterPro" id="IPR027417">
    <property type="entry name" value="P-loop_NTPase"/>
</dbReference>
<evidence type="ECO:0000259" key="10">
    <source>
        <dbReference type="PROSITE" id="PS50893"/>
    </source>
</evidence>
<evidence type="ECO:0000313" key="13">
    <source>
        <dbReference type="Proteomes" id="UP000295097"/>
    </source>
</evidence>
<reference evidence="12 13" key="1">
    <citation type="submission" date="2019-03" db="EMBL/GenBank/DDBJ databases">
        <title>Freshwater and sediment microbial communities from various areas in North America, analyzing microbe dynamics in response to fracking.</title>
        <authorList>
            <person name="Lamendella R."/>
        </authorList>
    </citation>
    <scope>NUCLEOTIDE SEQUENCE [LARGE SCALE GENOMIC DNA]</scope>
    <source>
        <strain evidence="12 13">175.2</strain>
    </source>
</reference>
<dbReference type="PANTHER" id="PTHR43394:SF1">
    <property type="entry name" value="ATP-BINDING CASSETTE SUB-FAMILY B MEMBER 10, MITOCHONDRIAL"/>
    <property type="match status" value="1"/>
</dbReference>
<dbReference type="Pfam" id="PF00005">
    <property type="entry name" value="ABC_tran"/>
    <property type="match status" value="1"/>
</dbReference>
<dbReference type="InterPro" id="IPR003439">
    <property type="entry name" value="ABC_transporter-like_ATP-bd"/>
</dbReference>
<evidence type="ECO:0000256" key="4">
    <source>
        <dbReference type="ARBA" id="ARBA00022741"/>
    </source>
</evidence>
<evidence type="ECO:0000256" key="6">
    <source>
        <dbReference type="ARBA" id="ARBA00022989"/>
    </source>
</evidence>
<dbReference type="InterPro" id="IPR036640">
    <property type="entry name" value="ABC1_TM_sf"/>
</dbReference>
<sequence length="618" mass="68415">MFSWFEQRLNPYPDAQPTAPPKGLIPFLWYYSKPAAPWLLAMAAGSALIAIGEVILFQFLGNVVDWLSSADRATFLADEGWKLFAMGFLVLVALPAIVALDALVMHQGLLGNFPMIARWQMHRYLLRHGVNFFANEFSGRVSQKVMQTSLAIRETVMKLLDVFVYVMTFFVTMFIVVGAADWRLLMPLLLWVAIYLGLTIYFVPKLRRISAEQADARSLMSGRIVDSYTNISTVKLFSHAGREAVYARESMDGFLDTVYRQMRQVTKYQTLVYLNNSVALFGIAGMGIWLWLDGNVAVGAVAAAVGLAMRISGMSQWIMWEVSALFENLGTVYDGMEMMSKHHEVVDRPDARKLSVSEGEIVYDHIAFHYGKEGGVIQDLSLTIKPGEKVGLVGRSGAGKTTMMNLLLRFYDLEGGKITIDGQDVSAVTQDSLRENIGVVTQDTSLLHRSIRDNIAYSHPDATDEEVIDAAKRANAWHFIKDLSDLQGRTGLDAHVGERGVKLSGGQRQRIAIARVFLKNAPILILDEATSALDSEVEAAIQESLFGLMEGKTVIAIAHRLSTLTEMDRLVVLDKGEIVEMGTHQELADADGIYADLWRRQSGGFLGEEASAKGQAAE</sequence>
<dbReference type="Pfam" id="PF00664">
    <property type="entry name" value="ABC_membrane"/>
    <property type="match status" value="1"/>
</dbReference>
<proteinExistence type="inferred from homology"/>
<evidence type="ECO:0000256" key="3">
    <source>
        <dbReference type="ARBA" id="ARBA00022692"/>
    </source>
</evidence>
<feature type="transmembrane region" description="Helical" evidence="9">
    <location>
        <begin position="81"/>
        <end position="105"/>
    </location>
</feature>
<feature type="transmembrane region" description="Helical" evidence="9">
    <location>
        <begin position="270"/>
        <end position="290"/>
    </location>
</feature>
<dbReference type="PROSITE" id="PS00211">
    <property type="entry name" value="ABC_TRANSPORTER_1"/>
    <property type="match status" value="1"/>
</dbReference>
<comment type="similarity">
    <text evidence="2">Belongs to the ABC transporter superfamily.</text>
</comment>
<dbReference type="InterPro" id="IPR003593">
    <property type="entry name" value="AAA+_ATPase"/>
</dbReference>
<dbReference type="SUPFAM" id="SSF90123">
    <property type="entry name" value="ABC transporter transmembrane region"/>
    <property type="match status" value="1"/>
</dbReference>
<keyword evidence="3 9" id="KW-0812">Transmembrane</keyword>
<keyword evidence="13" id="KW-1185">Reference proteome</keyword>
<comment type="caution">
    <text evidence="12">The sequence shown here is derived from an EMBL/GenBank/DDBJ whole genome shotgun (WGS) entry which is preliminary data.</text>
</comment>
<evidence type="ECO:0000256" key="9">
    <source>
        <dbReference type="SAM" id="Phobius"/>
    </source>
</evidence>
<dbReference type="Gene3D" id="1.20.1560.10">
    <property type="entry name" value="ABC transporter type 1, transmembrane domain"/>
    <property type="match status" value="1"/>
</dbReference>
<dbReference type="InterPro" id="IPR011527">
    <property type="entry name" value="ABC1_TM_dom"/>
</dbReference>
<keyword evidence="4" id="KW-0547">Nucleotide-binding</keyword>
<evidence type="ECO:0000313" key="12">
    <source>
        <dbReference type="EMBL" id="TCT40182.1"/>
    </source>
</evidence>
<evidence type="ECO:0000256" key="2">
    <source>
        <dbReference type="ARBA" id="ARBA00005417"/>
    </source>
</evidence>
<dbReference type="Gene3D" id="3.40.50.300">
    <property type="entry name" value="P-loop containing nucleotide triphosphate hydrolases"/>
    <property type="match status" value="1"/>
</dbReference>
<feature type="domain" description="ABC transmembrane type-1" evidence="11">
    <location>
        <begin position="40"/>
        <end position="327"/>
    </location>
</feature>
<dbReference type="GO" id="GO:0005886">
    <property type="term" value="C:plasma membrane"/>
    <property type="evidence" value="ECO:0007669"/>
    <property type="project" value="UniProtKB-SubCell"/>
</dbReference>
<comment type="subcellular location">
    <subcellularLocation>
        <location evidence="1">Cell membrane</location>
        <topology evidence="1">Multi-pass membrane protein</topology>
    </subcellularLocation>
</comment>
<evidence type="ECO:0000256" key="5">
    <source>
        <dbReference type="ARBA" id="ARBA00022840"/>
    </source>
</evidence>
<dbReference type="InterPro" id="IPR017871">
    <property type="entry name" value="ABC_transporter-like_CS"/>
</dbReference>
<dbReference type="PANTHER" id="PTHR43394">
    <property type="entry name" value="ATP-DEPENDENT PERMEASE MDL1, MITOCHONDRIAL"/>
    <property type="match status" value="1"/>
</dbReference>
<dbReference type="PROSITE" id="PS50929">
    <property type="entry name" value="ABC_TM1F"/>
    <property type="match status" value="1"/>
</dbReference>
<evidence type="ECO:0000259" key="11">
    <source>
        <dbReference type="PROSITE" id="PS50929"/>
    </source>
</evidence>
<feature type="transmembrane region" description="Helical" evidence="9">
    <location>
        <begin position="38"/>
        <end position="61"/>
    </location>
</feature>
<keyword evidence="5 12" id="KW-0067">ATP-binding</keyword>
<dbReference type="RefSeq" id="WP_132310550.1">
    <property type="nucleotide sequence ID" value="NZ_SMAR01000010.1"/>
</dbReference>
<keyword evidence="7 9" id="KW-0472">Membrane</keyword>
<name>A0A4R3NUY1_9HYPH</name>
<dbReference type="OrthoDB" id="9804259at2"/>
<dbReference type="Proteomes" id="UP000295097">
    <property type="component" value="Unassembled WGS sequence"/>
</dbReference>
<keyword evidence="6 9" id="KW-1133">Transmembrane helix</keyword>
<evidence type="ECO:0000256" key="7">
    <source>
        <dbReference type="ARBA" id="ARBA00023136"/>
    </source>
</evidence>